<dbReference type="EMBL" id="JABWSX010000001">
    <property type="protein sequence ID" value="NVL07809.1"/>
    <property type="molecule type" value="Genomic_DNA"/>
</dbReference>
<protein>
    <submittedName>
        <fullName evidence="1">Uncharacterized protein</fullName>
    </submittedName>
</protein>
<sequence length="539" mass="59228">MAIIPVRELAKYGIITDMDPYDLPKEAWSFGVNVRFRNGKVSRAPVFRNVGNLSGSPRYVFSSNPASGLDFIFINYLTGELKRWQNGAETDYSITGFTPAATEVTHTSCSLGGVVYSNRADRVPWSFGPTDSRFQALANWSSTWRAQLLRTCGGALVALNVTKAGVTFPTMVKTSSIPLSGTVPVSWDQTLPNTLATENILADMQGQIIDANNFGNALAIYGLNETWLMTPDGSTQIYNYRQLPFKKGALNANCSVQIDGKHLVFGPDDIWTHDGYSETSLCNGTVRDFIFQNLNLSKANRCFVAHNVKLKEVHFCYVSADRGVSFTDQNQGCNRQAVYNYGNASPTWTFDDLPMVYAADNANLDTTLTYATVTETYASIGSTYADQDDGFKRTLCYVGSTWAPNNLTASLYAFDLYGPGSSVVFPVDTNATRPLQLEKDGIDLDGIGVDLRGYKSVIALYPQARLELTAQPLVFTMGSCDYFGGPIIYDTTQTYDGQALYKLDYRSAGRALGMKISYADYAAFTLTGIDYELDATGER</sequence>
<gene>
    <name evidence="1" type="ORF">HU230_19080</name>
</gene>
<comment type="caution">
    <text evidence="1">The sequence shown here is derived from an EMBL/GenBank/DDBJ whole genome shotgun (WGS) entry which is preliminary data.</text>
</comment>
<reference evidence="1" key="1">
    <citation type="submission" date="2020-06" db="EMBL/GenBank/DDBJ databases">
        <title>Whole Genome Sequence of Bradyrhizobium sp. Strain 66S1MB.</title>
        <authorList>
            <person name="Bromfield E."/>
            <person name="Cloutier S."/>
        </authorList>
    </citation>
    <scope>NUCLEOTIDE SEQUENCE</scope>
    <source>
        <strain evidence="1">66S1MB</strain>
    </source>
</reference>
<proteinExistence type="predicted"/>
<organism evidence="1">
    <name type="scientific">Bradyrhizobium quebecense</name>
    <dbReference type="NCBI Taxonomy" id="2748629"/>
    <lineage>
        <taxon>Bacteria</taxon>
        <taxon>Pseudomonadati</taxon>
        <taxon>Pseudomonadota</taxon>
        <taxon>Alphaproteobacteria</taxon>
        <taxon>Hyphomicrobiales</taxon>
        <taxon>Nitrobacteraceae</taxon>
        <taxon>Bradyrhizobium</taxon>
    </lineage>
</organism>
<accession>A0A973WMQ1</accession>
<evidence type="ECO:0000313" key="1">
    <source>
        <dbReference type="EMBL" id="NVL07809.1"/>
    </source>
</evidence>
<name>A0A973WMQ1_9BRAD</name>
<dbReference type="AlphaFoldDB" id="A0A973WMQ1"/>
<dbReference type="RefSeq" id="WP_176531426.1">
    <property type="nucleotide sequence ID" value="NZ_CP088022.1"/>
</dbReference>